<dbReference type="EMBL" id="CAXKWB010037622">
    <property type="protein sequence ID" value="CAL4150330.1"/>
    <property type="molecule type" value="Genomic_DNA"/>
</dbReference>
<comment type="caution">
    <text evidence="2">The sequence shown here is derived from an EMBL/GenBank/DDBJ whole genome shotgun (WGS) entry which is preliminary data.</text>
</comment>
<dbReference type="InterPro" id="IPR003961">
    <property type="entry name" value="FN3_dom"/>
</dbReference>
<reference evidence="2 3" key="1">
    <citation type="submission" date="2024-05" db="EMBL/GenBank/DDBJ databases">
        <authorList>
            <person name="Wallberg A."/>
        </authorList>
    </citation>
    <scope>NUCLEOTIDE SEQUENCE [LARGE SCALE GENOMIC DNA]</scope>
</reference>
<sequence length="727" mass="84043">MASEDGIITECLLPSPPEKIEITKVNHDSVELKWNPSKSGTEDIVTYEIEYQTDLEEDDDTIKNIIATGESTELLLHDLSPDTAYQFRCRAVVPSGVSAFCDLSLPVVTLPSSPPILKKVSQVGHKTVLLEFEEPALKADNIIIKGYNIFYKSCYSSSWEGPIEVGSDEGKQKNIDVEVNETYVFKICAVYDTEHQQSSQEESQDSKISSSIYVVKDLKDLLLTTIFREGLEKASTRLNTVESESDFIPCCQQNLQGLWEHAKYVPEFWRQLLQQDIFSNFFKLIIDNKEVFDDNDKYFIKLTLRQLLNIADDVEFSYCSDLSNWVKEQGISSENHKNALIDLDKISNDLVISDEFLLNCKSFLEEVLDHARYVPDYWKTILVQGKFTTFFSKLIDCQESLEGKPFIQLILRQLIEIAEDTIFDYRENLIKISAEQEINSTDIEEYIAEDLPSFILLMNEILIPQLENKLDILIPETINLINNLLTYLPKSEYIYQRYQCCILEALLMKHDIFSANFDESSSIDVIRVLMDEMKDSWNLFQDYVDKGQMETQAMIFVKFINSVEFCKEDVSVSHTESEILSVKETRPEEEEFNKQVRIIGDDLTIEILQIIDKWANISPFNWKELKNGFQSLEKGDKSILIMEKYIIEEIETMEITDIYENNESMENTIGYENCDDSESLGELNDFEYFNNLLQMLGLTDFFPSKITLWDITKIEEKKENDDGQLKT</sequence>
<dbReference type="Pfam" id="PF00041">
    <property type="entry name" value="fn3"/>
    <property type="match status" value="1"/>
</dbReference>
<dbReference type="Gene3D" id="2.60.40.10">
    <property type="entry name" value="Immunoglobulins"/>
    <property type="match status" value="2"/>
</dbReference>
<evidence type="ECO:0000313" key="3">
    <source>
        <dbReference type="Proteomes" id="UP001497623"/>
    </source>
</evidence>
<dbReference type="PROSITE" id="PS50853">
    <property type="entry name" value="FN3"/>
    <property type="match status" value="1"/>
</dbReference>
<dbReference type="InterPro" id="IPR050617">
    <property type="entry name" value="E3_ligase_FN3/SPRY"/>
</dbReference>
<dbReference type="PANTHER" id="PTHR24099">
    <property type="entry name" value="E3 UBIQUITIN-PROTEIN LIGASE TRIM36-RELATED"/>
    <property type="match status" value="1"/>
</dbReference>
<evidence type="ECO:0000259" key="1">
    <source>
        <dbReference type="PROSITE" id="PS50853"/>
    </source>
</evidence>
<feature type="non-terminal residue" evidence="2">
    <location>
        <position position="727"/>
    </location>
</feature>
<keyword evidence="3" id="KW-1185">Reference proteome</keyword>
<dbReference type="AlphaFoldDB" id="A0AAV2RXA8"/>
<feature type="domain" description="Fibronectin type-III" evidence="1">
    <location>
        <begin position="16"/>
        <end position="112"/>
    </location>
</feature>
<dbReference type="CDD" id="cd00063">
    <property type="entry name" value="FN3"/>
    <property type="match status" value="2"/>
</dbReference>
<protein>
    <recommendedName>
        <fullName evidence="1">Fibronectin type-III domain-containing protein</fullName>
    </recommendedName>
</protein>
<dbReference type="SMART" id="SM00060">
    <property type="entry name" value="FN3"/>
    <property type="match status" value="2"/>
</dbReference>
<organism evidence="2 3">
    <name type="scientific">Meganyctiphanes norvegica</name>
    <name type="common">Northern krill</name>
    <name type="synonym">Thysanopoda norvegica</name>
    <dbReference type="NCBI Taxonomy" id="48144"/>
    <lineage>
        <taxon>Eukaryota</taxon>
        <taxon>Metazoa</taxon>
        <taxon>Ecdysozoa</taxon>
        <taxon>Arthropoda</taxon>
        <taxon>Crustacea</taxon>
        <taxon>Multicrustacea</taxon>
        <taxon>Malacostraca</taxon>
        <taxon>Eumalacostraca</taxon>
        <taxon>Eucarida</taxon>
        <taxon>Euphausiacea</taxon>
        <taxon>Euphausiidae</taxon>
        <taxon>Meganyctiphanes</taxon>
    </lineage>
</organism>
<proteinExistence type="predicted"/>
<dbReference type="InterPro" id="IPR036116">
    <property type="entry name" value="FN3_sf"/>
</dbReference>
<dbReference type="Proteomes" id="UP001497623">
    <property type="component" value="Unassembled WGS sequence"/>
</dbReference>
<dbReference type="SUPFAM" id="SSF49265">
    <property type="entry name" value="Fibronectin type III"/>
    <property type="match status" value="1"/>
</dbReference>
<gene>
    <name evidence="2" type="ORF">MNOR_LOCUS30564</name>
</gene>
<dbReference type="PANTHER" id="PTHR24099:SF11">
    <property type="entry name" value="FIBRONECTIN TYPE III DOMAIN-CONTAINING 3BA-RELATED"/>
    <property type="match status" value="1"/>
</dbReference>
<name>A0AAV2RXA8_MEGNR</name>
<accession>A0AAV2RXA8</accession>
<dbReference type="InterPro" id="IPR013783">
    <property type="entry name" value="Ig-like_fold"/>
</dbReference>
<evidence type="ECO:0000313" key="2">
    <source>
        <dbReference type="EMBL" id="CAL4150330.1"/>
    </source>
</evidence>